<name>A0A7V4TZY5_CALAY</name>
<keyword evidence="10" id="KW-0963">Cytoplasm</keyword>
<dbReference type="EMBL" id="DRQG01000065">
    <property type="protein sequence ID" value="HGY55424.1"/>
    <property type="molecule type" value="Genomic_DNA"/>
</dbReference>
<dbReference type="EC" id="2.1.3.15" evidence="10"/>
<keyword evidence="13" id="KW-0436">Ligase</keyword>
<dbReference type="NCBIfam" id="NF041504">
    <property type="entry name" value="AccA_sub"/>
    <property type="match status" value="1"/>
</dbReference>
<comment type="similarity">
    <text evidence="10">Belongs to the AccA family.</text>
</comment>
<keyword evidence="3 10" id="KW-0808">Transferase</keyword>
<comment type="subunit">
    <text evidence="10">Acetyl-CoA carboxylase is a heterohexamer composed of biotin carboxyl carrier protein (AccB), biotin carboxylase (AccC) and two subunits each of ACCase subunit alpha (AccA) and ACCase subunit beta (AccD).</text>
</comment>
<dbReference type="AlphaFoldDB" id="A0A7V4TZY5"/>
<keyword evidence="4 10" id="KW-0547">Nucleotide-binding</keyword>
<comment type="caution">
    <text evidence="13">The sequence shown here is derived from an EMBL/GenBank/DDBJ whole genome shotgun (WGS) entry which is preliminary data.</text>
</comment>
<evidence type="ECO:0000256" key="11">
    <source>
        <dbReference type="SAM" id="Coils"/>
    </source>
</evidence>
<keyword evidence="5 10" id="KW-0276">Fatty acid metabolism</keyword>
<evidence type="ECO:0000256" key="7">
    <source>
        <dbReference type="ARBA" id="ARBA00023098"/>
    </source>
</evidence>
<sequence length="322" mass="36207">MAIKNNKFVLEFEKPVVELENKIAEMREYAMSTGLELEDDIKRLEKKAKQLRKEIYSNLTRWQRVQLARHPLRPYTLDYINKMCQYFEELHGDRRFADDPAIVAGLAKLDQYSVVIVGQQKGRDTKDKLYRNFGMPNPEGYRKALRVMELGAKFGKPIITLIDTPGAYPGIGAEERGQAEAIAYNLYAMSHMPVPIINVIIGEGASGGALGIGVGDRILMMENTWYSVISPEGCAAILWRDAAAAPTAAEAMKVTAEDLQKLDIIDEVIPEPEGGAHHNPDEAIATVKKVILKHLEELMQIPPQELVEQRIKKYEKMGAWTE</sequence>
<keyword evidence="8 10" id="KW-0275">Fatty acid biosynthesis</keyword>
<dbReference type="PANTHER" id="PTHR42853:SF3">
    <property type="entry name" value="ACETYL-COENZYME A CARBOXYLASE CARBOXYL TRANSFERASE SUBUNIT ALPHA, CHLOROPLASTIC"/>
    <property type="match status" value="1"/>
</dbReference>
<dbReference type="GO" id="GO:0003989">
    <property type="term" value="F:acetyl-CoA carboxylase activity"/>
    <property type="evidence" value="ECO:0007669"/>
    <property type="project" value="InterPro"/>
</dbReference>
<dbReference type="GO" id="GO:0009317">
    <property type="term" value="C:acetyl-CoA carboxylase complex"/>
    <property type="evidence" value="ECO:0007669"/>
    <property type="project" value="InterPro"/>
</dbReference>
<comment type="subcellular location">
    <subcellularLocation>
        <location evidence="10">Cytoplasm</location>
    </subcellularLocation>
</comment>
<dbReference type="InterPro" id="IPR001095">
    <property type="entry name" value="Acetyl_CoA_COase_a_su"/>
</dbReference>
<dbReference type="UniPathway" id="UPA00655">
    <property type="reaction ID" value="UER00711"/>
</dbReference>
<comment type="pathway">
    <text evidence="1 10">Lipid metabolism; malonyl-CoA biosynthesis; malonyl-CoA from acetyl-CoA: step 1/1.</text>
</comment>
<organism evidence="13">
    <name type="scientific">Caldithrix abyssi</name>
    <dbReference type="NCBI Taxonomy" id="187145"/>
    <lineage>
        <taxon>Bacteria</taxon>
        <taxon>Pseudomonadati</taxon>
        <taxon>Calditrichota</taxon>
        <taxon>Calditrichia</taxon>
        <taxon>Calditrichales</taxon>
        <taxon>Calditrichaceae</taxon>
        <taxon>Caldithrix</taxon>
    </lineage>
</organism>
<accession>A0A7V4TZY5</accession>
<dbReference type="GO" id="GO:0006633">
    <property type="term" value="P:fatty acid biosynthetic process"/>
    <property type="evidence" value="ECO:0007669"/>
    <property type="project" value="UniProtKB-KW"/>
</dbReference>
<feature type="domain" description="CoA carboxyltransferase C-terminal" evidence="12">
    <location>
        <begin position="43"/>
        <end position="297"/>
    </location>
</feature>
<keyword evidence="6 10" id="KW-0067">ATP-binding</keyword>
<dbReference type="SUPFAM" id="SSF52096">
    <property type="entry name" value="ClpP/crotonase"/>
    <property type="match status" value="1"/>
</dbReference>
<dbReference type="InterPro" id="IPR029045">
    <property type="entry name" value="ClpP/crotonase-like_dom_sf"/>
</dbReference>
<comment type="function">
    <text evidence="10">Component of the acetyl coenzyme A carboxylase (ACC) complex. First, biotin carboxylase catalyzes the carboxylation of biotin on its carrier protein (BCCP) and then the CO(2) group is transferred by the carboxyltransferase to acetyl-CoA to form malonyl-CoA.</text>
</comment>
<evidence type="ECO:0000256" key="2">
    <source>
        <dbReference type="ARBA" id="ARBA00022516"/>
    </source>
</evidence>
<protein>
    <recommendedName>
        <fullName evidence="10">Acetyl-coenzyme A carboxylase carboxyl transferase subunit alpha</fullName>
        <shortName evidence="10">ACCase subunit alpha</shortName>
        <shortName evidence="10">Acetyl-CoA carboxylase carboxyltransferase subunit alpha</shortName>
        <ecNumber evidence="10">2.1.3.15</ecNumber>
    </recommendedName>
</protein>
<dbReference type="PROSITE" id="PS50989">
    <property type="entry name" value="COA_CT_CTER"/>
    <property type="match status" value="1"/>
</dbReference>
<evidence type="ECO:0000256" key="6">
    <source>
        <dbReference type="ARBA" id="ARBA00022840"/>
    </source>
</evidence>
<dbReference type="GO" id="GO:0016743">
    <property type="term" value="F:carboxyl- or carbamoyltransferase activity"/>
    <property type="evidence" value="ECO:0007669"/>
    <property type="project" value="UniProtKB-UniRule"/>
</dbReference>
<feature type="coiled-coil region" evidence="11">
    <location>
        <begin position="34"/>
        <end position="61"/>
    </location>
</feature>
<evidence type="ECO:0000256" key="9">
    <source>
        <dbReference type="ARBA" id="ARBA00049152"/>
    </source>
</evidence>
<evidence type="ECO:0000256" key="8">
    <source>
        <dbReference type="ARBA" id="ARBA00023160"/>
    </source>
</evidence>
<dbReference type="HAMAP" id="MF_00823">
    <property type="entry name" value="AcetylCoA_CT_alpha"/>
    <property type="match status" value="1"/>
</dbReference>
<keyword evidence="11" id="KW-0175">Coiled coil</keyword>
<dbReference type="GO" id="GO:2001295">
    <property type="term" value="P:malonyl-CoA biosynthetic process"/>
    <property type="evidence" value="ECO:0007669"/>
    <property type="project" value="UniProtKB-UniRule"/>
</dbReference>
<evidence type="ECO:0000256" key="5">
    <source>
        <dbReference type="ARBA" id="ARBA00022832"/>
    </source>
</evidence>
<gene>
    <name evidence="10" type="primary">accA</name>
    <name evidence="13" type="ORF">ENK44_06980</name>
</gene>
<keyword evidence="2 10" id="KW-0444">Lipid biosynthesis</keyword>
<evidence type="ECO:0000313" key="13">
    <source>
        <dbReference type="EMBL" id="HGY55424.1"/>
    </source>
</evidence>
<dbReference type="PANTHER" id="PTHR42853">
    <property type="entry name" value="ACETYL-COENZYME A CARBOXYLASE CARBOXYL TRANSFERASE SUBUNIT ALPHA"/>
    <property type="match status" value="1"/>
</dbReference>
<dbReference type="Pfam" id="PF03255">
    <property type="entry name" value="ACCA"/>
    <property type="match status" value="1"/>
</dbReference>
<evidence type="ECO:0000256" key="1">
    <source>
        <dbReference type="ARBA" id="ARBA00004956"/>
    </source>
</evidence>
<evidence type="ECO:0000256" key="3">
    <source>
        <dbReference type="ARBA" id="ARBA00022679"/>
    </source>
</evidence>
<dbReference type="PRINTS" id="PR01069">
    <property type="entry name" value="ACCCTRFRASEA"/>
</dbReference>
<evidence type="ECO:0000256" key="4">
    <source>
        <dbReference type="ARBA" id="ARBA00022741"/>
    </source>
</evidence>
<dbReference type="GO" id="GO:0005524">
    <property type="term" value="F:ATP binding"/>
    <property type="evidence" value="ECO:0007669"/>
    <property type="project" value="UniProtKB-KW"/>
</dbReference>
<dbReference type="Gene3D" id="3.90.226.10">
    <property type="entry name" value="2-enoyl-CoA Hydratase, Chain A, domain 1"/>
    <property type="match status" value="1"/>
</dbReference>
<keyword evidence="7 10" id="KW-0443">Lipid metabolism</keyword>
<evidence type="ECO:0000259" key="12">
    <source>
        <dbReference type="PROSITE" id="PS50989"/>
    </source>
</evidence>
<comment type="catalytic activity">
    <reaction evidence="9 10">
        <text>N(6)-carboxybiotinyl-L-lysyl-[protein] + acetyl-CoA = N(6)-biotinyl-L-lysyl-[protein] + malonyl-CoA</text>
        <dbReference type="Rhea" id="RHEA:54728"/>
        <dbReference type="Rhea" id="RHEA-COMP:10505"/>
        <dbReference type="Rhea" id="RHEA-COMP:10506"/>
        <dbReference type="ChEBI" id="CHEBI:57288"/>
        <dbReference type="ChEBI" id="CHEBI:57384"/>
        <dbReference type="ChEBI" id="CHEBI:83144"/>
        <dbReference type="ChEBI" id="CHEBI:83145"/>
        <dbReference type="EC" id="2.1.3.15"/>
    </reaction>
</comment>
<proteinExistence type="inferred from homology"/>
<reference evidence="13" key="1">
    <citation type="journal article" date="2020" name="mSystems">
        <title>Genome- and Community-Level Interaction Insights into Carbon Utilization and Element Cycling Functions of Hydrothermarchaeota in Hydrothermal Sediment.</title>
        <authorList>
            <person name="Zhou Z."/>
            <person name="Liu Y."/>
            <person name="Xu W."/>
            <person name="Pan J."/>
            <person name="Luo Z.H."/>
            <person name="Li M."/>
        </authorList>
    </citation>
    <scope>NUCLEOTIDE SEQUENCE [LARGE SCALE GENOMIC DNA]</scope>
    <source>
        <strain evidence="13">HyVt-577</strain>
    </source>
</reference>
<dbReference type="NCBIfam" id="NF004344">
    <property type="entry name" value="PRK05724.1"/>
    <property type="match status" value="1"/>
</dbReference>
<evidence type="ECO:0000256" key="10">
    <source>
        <dbReference type="HAMAP-Rule" id="MF_00823"/>
    </source>
</evidence>
<dbReference type="Proteomes" id="UP000885779">
    <property type="component" value="Unassembled WGS sequence"/>
</dbReference>
<dbReference type="InterPro" id="IPR011763">
    <property type="entry name" value="COA_CT_C"/>
</dbReference>
<dbReference type="NCBIfam" id="TIGR00513">
    <property type="entry name" value="accA"/>
    <property type="match status" value="1"/>
</dbReference>